<keyword evidence="1" id="KW-0853">WD repeat</keyword>
<reference evidence="5 6" key="1">
    <citation type="submission" date="2018-10" db="EMBL/GenBank/DDBJ databases">
        <authorList>
            <person name="Peiro R."/>
            <person name="Begona"/>
            <person name="Cbmso G."/>
            <person name="Lopez M."/>
            <person name="Gonzalez S."/>
            <person name="Sacristan E."/>
            <person name="Castillo E."/>
        </authorList>
    </citation>
    <scope>NUCLEOTIDE SEQUENCE [LARGE SCALE GENOMIC DNA]</scope>
    <source>
        <strain evidence="5">TTHNAR1</strain>
    </source>
</reference>
<keyword evidence="3" id="KW-0732">Signal</keyword>
<evidence type="ECO:0000259" key="4">
    <source>
        <dbReference type="Pfam" id="PF13592"/>
    </source>
</evidence>
<dbReference type="InterPro" id="IPR015943">
    <property type="entry name" value="WD40/YVTN_repeat-like_dom_sf"/>
</dbReference>
<protein>
    <recommendedName>
        <fullName evidence="4">Winged helix-turn helix domain-containing protein</fullName>
    </recommendedName>
</protein>
<feature type="repeat" description="WD" evidence="1">
    <location>
        <begin position="141"/>
        <end position="173"/>
    </location>
</feature>
<dbReference type="InterPro" id="IPR025959">
    <property type="entry name" value="Winged_HTH_dom"/>
</dbReference>
<dbReference type="PROSITE" id="PS50294">
    <property type="entry name" value="WD_REPEATS_REGION"/>
    <property type="match status" value="1"/>
</dbReference>
<evidence type="ECO:0000313" key="5">
    <source>
        <dbReference type="EMBL" id="VCU53133.1"/>
    </source>
</evidence>
<gene>
    <name evidence="5" type="ORF">TTHN1_00893</name>
</gene>
<dbReference type="InterPro" id="IPR001680">
    <property type="entry name" value="WD40_rpt"/>
</dbReference>
<feature type="region of interest" description="Disordered" evidence="2">
    <location>
        <begin position="444"/>
        <end position="473"/>
    </location>
</feature>
<evidence type="ECO:0000256" key="1">
    <source>
        <dbReference type="PROSITE-ProRule" id="PRU00221"/>
    </source>
</evidence>
<feature type="compositionally biased region" description="Basic and acidic residues" evidence="2">
    <location>
        <begin position="446"/>
        <end position="457"/>
    </location>
</feature>
<dbReference type="PROSITE" id="PS50082">
    <property type="entry name" value="WD_REPEATS_2"/>
    <property type="match status" value="1"/>
</dbReference>
<proteinExistence type="predicted"/>
<feature type="chain" id="PRO_5018097090" description="Winged helix-turn helix domain-containing protein" evidence="3">
    <location>
        <begin position="16"/>
        <end position="473"/>
    </location>
</feature>
<name>A0A3P4AT67_THETH</name>
<organism evidence="5 6">
    <name type="scientific">Thermus thermophilus</name>
    <dbReference type="NCBI Taxonomy" id="274"/>
    <lineage>
        <taxon>Bacteria</taxon>
        <taxon>Thermotogati</taxon>
        <taxon>Deinococcota</taxon>
        <taxon>Deinococci</taxon>
        <taxon>Thermales</taxon>
        <taxon>Thermaceae</taxon>
        <taxon>Thermus</taxon>
    </lineage>
</organism>
<dbReference type="PANTHER" id="PTHR19879:SF9">
    <property type="entry name" value="TRANSCRIPTION INITIATION FACTOR TFIID SUBUNIT 5"/>
    <property type="match status" value="1"/>
</dbReference>
<dbReference type="SMART" id="SM00320">
    <property type="entry name" value="WD40"/>
    <property type="match status" value="2"/>
</dbReference>
<dbReference type="PANTHER" id="PTHR19879">
    <property type="entry name" value="TRANSCRIPTION INITIATION FACTOR TFIID"/>
    <property type="match status" value="1"/>
</dbReference>
<feature type="region of interest" description="Disordered" evidence="2">
    <location>
        <begin position="307"/>
        <end position="408"/>
    </location>
</feature>
<accession>A0A3P4AT67</accession>
<dbReference type="Pfam" id="PF13592">
    <property type="entry name" value="HTH_33"/>
    <property type="match status" value="1"/>
</dbReference>
<dbReference type="SUPFAM" id="SSF63829">
    <property type="entry name" value="Calcium-dependent phosphotriesterase"/>
    <property type="match status" value="1"/>
</dbReference>
<feature type="domain" description="Winged helix-turn helix" evidence="4">
    <location>
        <begin position="401"/>
        <end position="460"/>
    </location>
</feature>
<feature type="compositionally biased region" description="Low complexity" evidence="2">
    <location>
        <begin position="371"/>
        <end position="386"/>
    </location>
</feature>
<dbReference type="Proteomes" id="UP000279841">
    <property type="component" value="Chromosome"/>
</dbReference>
<sequence length="473" mass="50118" precursor="true">MRALGLLFLLLPALAQNLAPAFQLDCRFRGEARPAQVFWDGSPLGTCPLEVRAAPGRHLLRLRLEEPGGTYLAYEARVEVGEGGLGAFTAELLRYDPRGEALKGGKGLVYALAYGPKGVLALGDAAGQVRLLPPGRPPLDLKGHASYVRDLAFSPDGRYLASASGDGTVRLYEAQGRFLRALGKGPAFLKVGFDAQGRLFGLQLRGNLTLFDPATGKVLAARPLSPYLFSAAQGPGGRVLALGLSVGRVEVWDLALPGKRGEVRVPGGPVYALAFSPDGRYLAVGSADGGVIPFLVVFFVHDRGRPPDPERAVAEGQEGQGPDREASLPGRLPRQAGTHRQGDRQNHPQLHPLGPGDGAALQPGRTGGLEGQAAPEPGPEAQADPGGAEEGPGGPPGPPPDGGLWTGPKLRDWVERELGKKLSLYPIYRLLHEMGFALRVPRPRHAKADGEAQEAFKKTSPPRSRRRGPRGGR</sequence>
<dbReference type="EMBL" id="LR027517">
    <property type="protein sequence ID" value="VCU53133.1"/>
    <property type="molecule type" value="Genomic_DNA"/>
</dbReference>
<dbReference type="Pfam" id="PF00400">
    <property type="entry name" value="WD40"/>
    <property type="match status" value="2"/>
</dbReference>
<dbReference type="Gene3D" id="2.130.10.10">
    <property type="entry name" value="YVTN repeat-like/Quinoprotein amine dehydrogenase"/>
    <property type="match status" value="2"/>
</dbReference>
<evidence type="ECO:0000256" key="2">
    <source>
        <dbReference type="SAM" id="MobiDB-lite"/>
    </source>
</evidence>
<evidence type="ECO:0000256" key="3">
    <source>
        <dbReference type="SAM" id="SignalP"/>
    </source>
</evidence>
<evidence type="ECO:0000313" key="6">
    <source>
        <dbReference type="Proteomes" id="UP000279841"/>
    </source>
</evidence>
<feature type="compositionally biased region" description="Basic residues" evidence="2">
    <location>
        <begin position="463"/>
        <end position="473"/>
    </location>
</feature>
<dbReference type="AlphaFoldDB" id="A0A3P4AT67"/>
<feature type="signal peptide" evidence="3">
    <location>
        <begin position="1"/>
        <end position="15"/>
    </location>
</feature>